<dbReference type="HOGENOM" id="CLU_065847_1_2_1"/>
<dbReference type="OrthoDB" id="329139at2759"/>
<dbReference type="RefSeq" id="XP_007391601.1">
    <property type="nucleotide sequence ID" value="XM_007391539.1"/>
</dbReference>
<name>K5WI32_PHACS</name>
<comment type="similarity">
    <text evidence="2 8">Belongs to the CGI121/TPRKB family.</text>
</comment>
<keyword evidence="5" id="KW-0819">tRNA processing</keyword>
<dbReference type="GO" id="GO:0005829">
    <property type="term" value="C:cytosol"/>
    <property type="evidence" value="ECO:0007669"/>
    <property type="project" value="TreeGrafter"/>
</dbReference>
<dbReference type="Gene3D" id="3.30.2380.10">
    <property type="entry name" value="CGI121/TPRKB"/>
    <property type="match status" value="1"/>
</dbReference>
<dbReference type="Pfam" id="PF08617">
    <property type="entry name" value="CGI-121"/>
    <property type="match status" value="1"/>
</dbReference>
<dbReference type="FunCoup" id="K5WI32">
    <property type="interactions" value="169"/>
</dbReference>
<dbReference type="SUPFAM" id="SSF143870">
    <property type="entry name" value="PF0523-like"/>
    <property type="match status" value="1"/>
</dbReference>
<proteinExistence type="inferred from homology"/>
<dbReference type="InterPro" id="IPR036504">
    <property type="entry name" value="CGI121/TPRKB_sf"/>
</dbReference>
<evidence type="ECO:0000256" key="4">
    <source>
        <dbReference type="ARBA" id="ARBA00016009"/>
    </source>
</evidence>
<evidence type="ECO:0000256" key="8">
    <source>
        <dbReference type="RuleBase" id="RU004398"/>
    </source>
</evidence>
<dbReference type="STRING" id="650164.K5WI32"/>
<evidence type="ECO:0000256" key="7">
    <source>
        <dbReference type="ARBA" id="ARBA00025043"/>
    </source>
</evidence>
<dbReference type="PANTHER" id="PTHR15840">
    <property type="entry name" value="CGI-121 FAMILY MEMBER"/>
    <property type="match status" value="1"/>
</dbReference>
<sequence>METYRYPQLPPEIESVYIALFTDIQNATELKKRLVAASVMSGDEGEVEREAVNFAFIDARLVTSVTHLQTGIYHAILAATQDSLRTKTVHSEVLWTLNPSNNISEAFRRYGVTDDSKALFVVRIDKDTPDVLLKMQAAVKGTVSSLSALADITDWATVKKYHKLNNEPAVREQSRDPARERGVIDEIVISSVAMKSVQA</sequence>
<dbReference type="InterPro" id="IPR013926">
    <property type="entry name" value="CGI121/TPRKB"/>
</dbReference>
<dbReference type="KEGG" id="pco:PHACADRAFT_113172"/>
<evidence type="ECO:0000313" key="10">
    <source>
        <dbReference type="Proteomes" id="UP000008370"/>
    </source>
</evidence>
<dbReference type="GeneID" id="18907679"/>
<keyword evidence="6 8" id="KW-0539">Nucleus</keyword>
<comment type="subcellular location">
    <subcellularLocation>
        <location evidence="1">Nucleus</location>
    </subcellularLocation>
</comment>
<evidence type="ECO:0000256" key="2">
    <source>
        <dbReference type="ARBA" id="ARBA00005546"/>
    </source>
</evidence>
<evidence type="ECO:0000256" key="6">
    <source>
        <dbReference type="ARBA" id="ARBA00023242"/>
    </source>
</evidence>
<evidence type="ECO:0000256" key="3">
    <source>
        <dbReference type="ARBA" id="ARBA00015316"/>
    </source>
</evidence>
<evidence type="ECO:0000313" key="9">
    <source>
        <dbReference type="EMBL" id="EKM59020.1"/>
    </source>
</evidence>
<dbReference type="AlphaFoldDB" id="K5WI32"/>
<evidence type="ECO:0000256" key="5">
    <source>
        <dbReference type="ARBA" id="ARBA00022694"/>
    </source>
</evidence>
<dbReference type="GO" id="GO:0000408">
    <property type="term" value="C:EKC/KEOPS complex"/>
    <property type="evidence" value="ECO:0007669"/>
    <property type="project" value="TreeGrafter"/>
</dbReference>
<dbReference type="InParanoid" id="K5WI32"/>
<keyword evidence="10" id="KW-1185">Reference proteome</keyword>
<dbReference type="PANTHER" id="PTHR15840:SF10">
    <property type="entry name" value="EKC_KEOPS COMPLEX SUBUNIT TPRKB"/>
    <property type="match status" value="1"/>
</dbReference>
<gene>
    <name evidence="9" type="ORF">PHACADRAFT_113172</name>
</gene>
<evidence type="ECO:0000256" key="1">
    <source>
        <dbReference type="ARBA" id="ARBA00004123"/>
    </source>
</evidence>
<dbReference type="GO" id="GO:0002949">
    <property type="term" value="P:tRNA threonylcarbamoyladenosine modification"/>
    <property type="evidence" value="ECO:0007669"/>
    <property type="project" value="TreeGrafter"/>
</dbReference>
<dbReference type="Proteomes" id="UP000008370">
    <property type="component" value="Unassembled WGS sequence"/>
</dbReference>
<accession>K5WI32</accession>
<dbReference type="EMBL" id="JH930469">
    <property type="protein sequence ID" value="EKM59020.1"/>
    <property type="molecule type" value="Genomic_DNA"/>
</dbReference>
<dbReference type="GO" id="GO:0005634">
    <property type="term" value="C:nucleus"/>
    <property type="evidence" value="ECO:0007669"/>
    <property type="project" value="UniProtKB-SubCell"/>
</dbReference>
<protein>
    <recommendedName>
        <fullName evidence="4">EKC/KEOPS complex subunit CGI121</fullName>
    </recommendedName>
    <alternativeName>
        <fullName evidence="3">EKC/KEOPS complex subunit cgi121</fullName>
    </alternativeName>
</protein>
<comment type="function">
    <text evidence="7">Component of the EKC/KEOPS complex that is required for the formation of a threonylcarbamoyl group on adenosine at position 37 (t(6)A37) in tRNAs that read codons beginning with adenine. The complex is probably involved in the transfer of the threonylcarbamoyl moiety of threonylcarbamoyl-AMP (TC-AMP) to the N6 group of A37. CGI121 acts as an allosteric effector that regulates the t(6)A activity of the complex. The EKC/KEOPS complex also promotes both telomere uncapping and telomere elongation. The complex is required for efficient recruitment of transcriptional coactivators. CGI121 is not required for tRNA modification.</text>
</comment>
<organism evidence="9 10">
    <name type="scientific">Phanerochaete carnosa (strain HHB-10118-sp)</name>
    <name type="common">White-rot fungus</name>
    <name type="synonym">Peniophora carnosa</name>
    <dbReference type="NCBI Taxonomy" id="650164"/>
    <lineage>
        <taxon>Eukaryota</taxon>
        <taxon>Fungi</taxon>
        <taxon>Dikarya</taxon>
        <taxon>Basidiomycota</taxon>
        <taxon>Agaricomycotina</taxon>
        <taxon>Agaricomycetes</taxon>
        <taxon>Polyporales</taxon>
        <taxon>Phanerochaetaceae</taxon>
        <taxon>Phanerochaete</taxon>
    </lineage>
</organism>
<reference evidence="9 10" key="1">
    <citation type="journal article" date="2012" name="BMC Genomics">
        <title>Comparative genomics of the white-rot fungi, Phanerochaete carnosa and P. chrysosporium, to elucidate the genetic basis of the distinct wood types they colonize.</title>
        <authorList>
            <person name="Suzuki H."/>
            <person name="MacDonald J."/>
            <person name="Syed K."/>
            <person name="Salamov A."/>
            <person name="Hori C."/>
            <person name="Aerts A."/>
            <person name="Henrissat B."/>
            <person name="Wiebenga A."/>
            <person name="vanKuyk P.A."/>
            <person name="Barry K."/>
            <person name="Lindquist E."/>
            <person name="LaButti K."/>
            <person name="Lapidus A."/>
            <person name="Lucas S."/>
            <person name="Coutinho P."/>
            <person name="Gong Y."/>
            <person name="Samejima M."/>
            <person name="Mahadevan R."/>
            <person name="Abou-Zaid M."/>
            <person name="de Vries R.P."/>
            <person name="Igarashi K."/>
            <person name="Yadav J.S."/>
            <person name="Grigoriev I.V."/>
            <person name="Master E.R."/>
        </authorList>
    </citation>
    <scope>NUCLEOTIDE SEQUENCE [LARGE SCALE GENOMIC DNA]</scope>
    <source>
        <strain evidence="9 10">HHB-10118-sp</strain>
    </source>
</reference>